<comment type="caution">
    <text evidence="3">The sequence shown here is derived from an EMBL/GenBank/DDBJ whole genome shotgun (WGS) entry which is preliminary data.</text>
</comment>
<dbReference type="eggNOG" id="COG1983">
    <property type="taxonomic scope" value="Bacteria"/>
</dbReference>
<dbReference type="STRING" id="153721.MYP_506"/>
<dbReference type="EMBL" id="BBLT01000001">
    <property type="protein sequence ID" value="GAL83280.1"/>
    <property type="molecule type" value="Genomic_DNA"/>
</dbReference>
<keyword evidence="1" id="KW-0472">Membrane</keyword>
<name>A0A098L8W2_9BACT</name>
<protein>
    <recommendedName>
        <fullName evidence="2">Phage shock protein PspC N-terminal domain-containing protein</fullName>
    </recommendedName>
</protein>
<feature type="domain" description="Phage shock protein PspC N-terminal" evidence="2">
    <location>
        <begin position="13"/>
        <end position="56"/>
    </location>
</feature>
<dbReference type="InterPro" id="IPR007168">
    <property type="entry name" value="Phageshock_PspC_N"/>
</dbReference>
<dbReference type="Pfam" id="PF04024">
    <property type="entry name" value="PspC"/>
    <property type="match status" value="1"/>
</dbReference>
<proteinExistence type="predicted"/>
<organism evidence="3 4">
    <name type="scientific">Sporocytophaga myxococcoides</name>
    <dbReference type="NCBI Taxonomy" id="153721"/>
    <lineage>
        <taxon>Bacteria</taxon>
        <taxon>Pseudomonadati</taxon>
        <taxon>Bacteroidota</taxon>
        <taxon>Cytophagia</taxon>
        <taxon>Cytophagales</taxon>
        <taxon>Cytophagaceae</taxon>
        <taxon>Sporocytophaga</taxon>
    </lineage>
</organism>
<dbReference type="Proteomes" id="UP000030185">
    <property type="component" value="Unassembled WGS sequence"/>
</dbReference>
<keyword evidence="1" id="KW-0812">Transmembrane</keyword>
<dbReference type="RefSeq" id="WP_045457918.1">
    <property type="nucleotide sequence ID" value="NZ_BBLT01000001.1"/>
</dbReference>
<evidence type="ECO:0000313" key="3">
    <source>
        <dbReference type="EMBL" id="GAL83280.1"/>
    </source>
</evidence>
<evidence type="ECO:0000259" key="2">
    <source>
        <dbReference type="Pfam" id="PF04024"/>
    </source>
</evidence>
<evidence type="ECO:0000313" key="4">
    <source>
        <dbReference type="Proteomes" id="UP000030185"/>
    </source>
</evidence>
<accession>A0A098L8W2</accession>
<keyword evidence="4" id="KW-1185">Reference proteome</keyword>
<evidence type="ECO:0000256" key="1">
    <source>
        <dbReference type="SAM" id="Phobius"/>
    </source>
</evidence>
<reference evidence="3 4" key="1">
    <citation type="submission" date="2014-09" db="EMBL/GenBank/DDBJ databases">
        <title>Sporocytophaga myxococcoides PG-01 genome sequencing.</title>
        <authorList>
            <person name="Liu L."/>
            <person name="Gao P.J."/>
            <person name="Chen G.J."/>
            <person name="Wang L.S."/>
        </authorList>
    </citation>
    <scope>NUCLEOTIDE SEQUENCE [LARGE SCALE GENOMIC DNA]</scope>
    <source>
        <strain evidence="3 4">PG-01</strain>
    </source>
</reference>
<feature type="transmembrane region" description="Helical" evidence="1">
    <location>
        <begin position="33"/>
        <end position="56"/>
    </location>
</feature>
<dbReference type="AlphaFoldDB" id="A0A098L8W2"/>
<sequence>MIKILAFFEKQAFGVCSTLGEKLGIASSAVRMFFVYASFLTFGSPLVIYLFLAFLVNIHKYLRRKRSTIWDF</sequence>
<keyword evidence="1" id="KW-1133">Transmembrane helix</keyword>
<gene>
    <name evidence="3" type="ORF">MYP_506</name>
</gene>
<dbReference type="OrthoDB" id="674853at2"/>